<dbReference type="PANTHER" id="PTHR13847:SF281">
    <property type="entry name" value="FAD DEPENDENT OXIDOREDUCTASE DOMAIN-CONTAINING PROTEIN"/>
    <property type="match status" value="1"/>
</dbReference>
<protein>
    <submittedName>
        <fullName evidence="2">Glycine/D-amino acid oxidase-like deaminating enzyme</fullName>
    </submittedName>
</protein>
<name>A0A853DKV3_9MICO</name>
<dbReference type="EMBL" id="JACCFW010000001">
    <property type="protein sequence ID" value="NYJ74785.1"/>
    <property type="molecule type" value="Genomic_DNA"/>
</dbReference>
<feature type="domain" description="FAD dependent oxidoreductase" evidence="1">
    <location>
        <begin position="36"/>
        <end position="391"/>
    </location>
</feature>
<dbReference type="PANTHER" id="PTHR13847">
    <property type="entry name" value="SARCOSINE DEHYDROGENASE-RELATED"/>
    <property type="match status" value="1"/>
</dbReference>
<keyword evidence="3" id="KW-1185">Reference proteome</keyword>
<sequence length="456" mass="49866">MDVSATWRDASTTPYWLDTPDRPSARPALTTDARADLVVVGGGFSGLWTALLAKERDPDREVLLVEGDRIGWAASGRNGGFCSASLTHGRDNGEQRFPDEIETLERLGRENLAAIGDTVQRHGIDCDYHLRDSLTVATEPYQVREMRSSATGFLDQEAVRARLHSPTFLGGCIEEGELALVDPARLAWGLAAAAESLGVRIAEHTKVTGLAEDGDRMTLGTDGGRTITAEHVALGTNAFPSLVKRVRLHTVPVYDYVLMTEPLSDGQLASIGWDGREGVDDAGNQFHYYRMTADRRILWGGYDAIYHFGRAVRPAYDQRPATFEVLAQQFFATFPQLEGLRFSHRWGGAIDTCTRFFAFFGTAYGARVSYALGYTGLGVGATRFGARVMLDLLSGAHTELTELAMVRTKPLPFPPEPLAYAGIQATRAALALADRHGGRRNLWLRGLDRVGLGFDS</sequence>
<evidence type="ECO:0000313" key="3">
    <source>
        <dbReference type="Proteomes" id="UP000571817"/>
    </source>
</evidence>
<evidence type="ECO:0000313" key="2">
    <source>
        <dbReference type="EMBL" id="NYJ74785.1"/>
    </source>
</evidence>
<dbReference type="InterPro" id="IPR036188">
    <property type="entry name" value="FAD/NAD-bd_sf"/>
</dbReference>
<dbReference type="Gene3D" id="3.30.9.10">
    <property type="entry name" value="D-Amino Acid Oxidase, subunit A, domain 2"/>
    <property type="match status" value="1"/>
</dbReference>
<dbReference type="RefSeq" id="WP_179480952.1">
    <property type="nucleotide sequence ID" value="NZ_JACCFW010000001.1"/>
</dbReference>
<comment type="caution">
    <text evidence="2">The sequence shown here is derived from an EMBL/GenBank/DDBJ whole genome shotgun (WGS) entry which is preliminary data.</text>
</comment>
<reference evidence="2 3" key="1">
    <citation type="submission" date="2020-07" db="EMBL/GenBank/DDBJ databases">
        <title>Sequencing the genomes of 1000 actinobacteria strains.</title>
        <authorList>
            <person name="Klenk H.-P."/>
        </authorList>
    </citation>
    <scope>NUCLEOTIDE SEQUENCE [LARGE SCALE GENOMIC DNA]</scope>
    <source>
        <strain evidence="2 3">DSM 29531</strain>
    </source>
</reference>
<accession>A0A853DKV3</accession>
<dbReference type="Pfam" id="PF01266">
    <property type="entry name" value="DAO"/>
    <property type="match status" value="1"/>
</dbReference>
<dbReference type="GO" id="GO:0005737">
    <property type="term" value="C:cytoplasm"/>
    <property type="evidence" value="ECO:0007669"/>
    <property type="project" value="TreeGrafter"/>
</dbReference>
<gene>
    <name evidence="2" type="ORF">HNR15_001748</name>
</gene>
<evidence type="ECO:0000259" key="1">
    <source>
        <dbReference type="Pfam" id="PF01266"/>
    </source>
</evidence>
<proteinExistence type="predicted"/>
<dbReference type="InterPro" id="IPR006076">
    <property type="entry name" value="FAD-dep_OxRdtase"/>
</dbReference>
<dbReference type="SUPFAM" id="SSF51905">
    <property type="entry name" value="FAD/NAD(P)-binding domain"/>
    <property type="match status" value="1"/>
</dbReference>
<dbReference type="AlphaFoldDB" id="A0A853DKV3"/>
<organism evidence="2 3">
    <name type="scientific">Allobranchiibius huperziae</name>
    <dbReference type="NCBI Taxonomy" id="1874116"/>
    <lineage>
        <taxon>Bacteria</taxon>
        <taxon>Bacillati</taxon>
        <taxon>Actinomycetota</taxon>
        <taxon>Actinomycetes</taxon>
        <taxon>Micrococcales</taxon>
        <taxon>Dermacoccaceae</taxon>
        <taxon>Allobranchiibius</taxon>
    </lineage>
</organism>
<dbReference type="Proteomes" id="UP000571817">
    <property type="component" value="Unassembled WGS sequence"/>
</dbReference>
<dbReference type="Gene3D" id="3.50.50.60">
    <property type="entry name" value="FAD/NAD(P)-binding domain"/>
    <property type="match status" value="1"/>
</dbReference>